<evidence type="ECO:0000256" key="1">
    <source>
        <dbReference type="SAM" id="MobiDB-lite"/>
    </source>
</evidence>
<keyword evidence="3" id="KW-1185">Reference proteome</keyword>
<dbReference type="AlphaFoldDB" id="A0A8J5CV84"/>
<gene>
    <name evidence="2" type="ORF">GWK47_000601</name>
</gene>
<reference evidence="2" key="1">
    <citation type="submission" date="2020-07" db="EMBL/GenBank/DDBJ databases">
        <title>The High-quality genome of the commercially important snow crab, Chionoecetes opilio.</title>
        <authorList>
            <person name="Jeong J.-H."/>
            <person name="Ryu S."/>
        </authorList>
    </citation>
    <scope>NUCLEOTIDE SEQUENCE</scope>
    <source>
        <strain evidence="2">MADBK_172401_WGS</strain>
        <tissue evidence="2">Digestive gland</tissue>
    </source>
</reference>
<protein>
    <submittedName>
        <fullName evidence="2">Uncharacterized protein</fullName>
    </submittedName>
</protein>
<organism evidence="2 3">
    <name type="scientific">Chionoecetes opilio</name>
    <name type="common">Atlantic snow crab</name>
    <name type="synonym">Cancer opilio</name>
    <dbReference type="NCBI Taxonomy" id="41210"/>
    <lineage>
        <taxon>Eukaryota</taxon>
        <taxon>Metazoa</taxon>
        <taxon>Ecdysozoa</taxon>
        <taxon>Arthropoda</taxon>
        <taxon>Crustacea</taxon>
        <taxon>Multicrustacea</taxon>
        <taxon>Malacostraca</taxon>
        <taxon>Eumalacostraca</taxon>
        <taxon>Eucarida</taxon>
        <taxon>Decapoda</taxon>
        <taxon>Pleocyemata</taxon>
        <taxon>Brachyura</taxon>
        <taxon>Eubrachyura</taxon>
        <taxon>Majoidea</taxon>
        <taxon>Majidae</taxon>
        <taxon>Chionoecetes</taxon>
    </lineage>
</organism>
<name>A0A8J5CV84_CHIOP</name>
<evidence type="ECO:0000313" key="3">
    <source>
        <dbReference type="Proteomes" id="UP000770661"/>
    </source>
</evidence>
<accession>A0A8J5CV84</accession>
<feature type="region of interest" description="Disordered" evidence="1">
    <location>
        <begin position="145"/>
        <end position="168"/>
    </location>
</feature>
<sequence>MAPQDPRRPRQSGWAFRGSGLWVSGLSLGPATVHEASYKGRSRSEPPFQGLSLVRVSGSLAAESLVRQVVRNGSFLAPELPYATSATSFLGRGLHSARPAPRVDSTCFGCAWNHVAVHQTALGLSIPIRGFLTRTHQATGRVVGGGAVSPRGPGWLPQTPTGSRDVGMRRTSVGLTKSSTGRAGFRKGWSGVERRLHINVKELLGPSSLPPIELHRPRDVDTGLHPCLRSVATELRGSNCPRPTRTKGNFQHRPSCVPFGADLGCGGLVFPIWAV</sequence>
<evidence type="ECO:0000313" key="2">
    <source>
        <dbReference type="EMBL" id="KAG0722374.1"/>
    </source>
</evidence>
<proteinExistence type="predicted"/>
<comment type="caution">
    <text evidence="2">The sequence shown here is derived from an EMBL/GenBank/DDBJ whole genome shotgun (WGS) entry which is preliminary data.</text>
</comment>
<dbReference type="EMBL" id="JACEEZ010009669">
    <property type="protein sequence ID" value="KAG0722374.1"/>
    <property type="molecule type" value="Genomic_DNA"/>
</dbReference>
<dbReference type="Proteomes" id="UP000770661">
    <property type="component" value="Unassembled WGS sequence"/>
</dbReference>